<evidence type="ECO:0000313" key="2">
    <source>
        <dbReference type="Proteomes" id="UP000192247"/>
    </source>
</evidence>
<name>A0A1V9X0H5_9ACAR</name>
<sequence>MPEAALPRTVLFAPPTRFLRSADAFISSPTENENCLFDQHRENRDQRDPRDREEIVNITDNLLSEVAPRGVMDQDGTGSNLHGTAAGAGAVAGCGFKENRNSMGVTFKVDVAGMIEPREKFSPFVGSKTVVLMTPVLSSEQGTGRRGRRTPTLVRDDALGLPAGAAILRNPSV</sequence>
<proteinExistence type="predicted"/>
<reference evidence="1 2" key="1">
    <citation type="journal article" date="2017" name="Gigascience">
        <title>Draft genome of the honey bee ectoparasitic mite, Tropilaelaps mercedesae, is shaped by the parasitic life history.</title>
        <authorList>
            <person name="Dong X."/>
            <person name="Armstrong S.D."/>
            <person name="Xia D."/>
            <person name="Makepeace B.L."/>
            <person name="Darby A.C."/>
            <person name="Kadowaki T."/>
        </authorList>
    </citation>
    <scope>NUCLEOTIDE SEQUENCE [LARGE SCALE GENOMIC DNA]</scope>
    <source>
        <strain evidence="1">Wuxi-XJTLU</strain>
    </source>
</reference>
<comment type="caution">
    <text evidence="1">The sequence shown here is derived from an EMBL/GenBank/DDBJ whole genome shotgun (WGS) entry which is preliminary data.</text>
</comment>
<evidence type="ECO:0000313" key="1">
    <source>
        <dbReference type="EMBL" id="OQR66832.1"/>
    </source>
</evidence>
<dbReference type="InParanoid" id="A0A1V9X0H5"/>
<protein>
    <submittedName>
        <fullName evidence="1">Uncharacterized protein</fullName>
    </submittedName>
</protein>
<accession>A0A1V9X0H5</accession>
<dbReference type="AlphaFoldDB" id="A0A1V9X0H5"/>
<gene>
    <name evidence="1" type="ORF">BIW11_02290</name>
</gene>
<organism evidence="1 2">
    <name type="scientific">Tropilaelaps mercedesae</name>
    <dbReference type="NCBI Taxonomy" id="418985"/>
    <lineage>
        <taxon>Eukaryota</taxon>
        <taxon>Metazoa</taxon>
        <taxon>Ecdysozoa</taxon>
        <taxon>Arthropoda</taxon>
        <taxon>Chelicerata</taxon>
        <taxon>Arachnida</taxon>
        <taxon>Acari</taxon>
        <taxon>Parasitiformes</taxon>
        <taxon>Mesostigmata</taxon>
        <taxon>Gamasina</taxon>
        <taxon>Dermanyssoidea</taxon>
        <taxon>Laelapidae</taxon>
        <taxon>Tropilaelaps</taxon>
    </lineage>
</organism>
<dbReference type="Proteomes" id="UP000192247">
    <property type="component" value="Unassembled WGS sequence"/>
</dbReference>
<dbReference type="EMBL" id="MNPL01030966">
    <property type="protein sequence ID" value="OQR66832.1"/>
    <property type="molecule type" value="Genomic_DNA"/>
</dbReference>
<keyword evidence="2" id="KW-1185">Reference proteome</keyword>